<gene>
    <name evidence="1" type="ORF">FQA47_020060</name>
</gene>
<accession>A0A834FI89</accession>
<comment type="caution">
    <text evidence="1">The sequence shown here is derived from an EMBL/GenBank/DDBJ whole genome shotgun (WGS) entry which is preliminary data.</text>
</comment>
<evidence type="ECO:0000313" key="1">
    <source>
        <dbReference type="EMBL" id="KAF6734594.1"/>
    </source>
</evidence>
<name>A0A834FI89_ORYME</name>
<proteinExistence type="predicted"/>
<protein>
    <submittedName>
        <fullName evidence="1">Uncharacterized protein</fullName>
    </submittedName>
</protein>
<organism evidence="1 2">
    <name type="scientific">Oryzias melastigma</name>
    <name type="common">Marine medaka</name>
    <dbReference type="NCBI Taxonomy" id="30732"/>
    <lineage>
        <taxon>Eukaryota</taxon>
        <taxon>Metazoa</taxon>
        <taxon>Chordata</taxon>
        <taxon>Craniata</taxon>
        <taxon>Vertebrata</taxon>
        <taxon>Euteleostomi</taxon>
        <taxon>Actinopterygii</taxon>
        <taxon>Neopterygii</taxon>
        <taxon>Teleostei</taxon>
        <taxon>Neoteleostei</taxon>
        <taxon>Acanthomorphata</taxon>
        <taxon>Ovalentaria</taxon>
        <taxon>Atherinomorphae</taxon>
        <taxon>Beloniformes</taxon>
        <taxon>Adrianichthyidae</taxon>
        <taxon>Oryziinae</taxon>
        <taxon>Oryzias</taxon>
    </lineage>
</organism>
<dbReference type="AlphaFoldDB" id="A0A834FI89"/>
<reference evidence="1" key="1">
    <citation type="journal article" name="BMC Genomics">
        <title>Long-read sequencing and de novo genome assembly of marine medaka (Oryzias melastigma).</title>
        <authorList>
            <person name="Liang P."/>
            <person name="Saqib H.S.A."/>
            <person name="Ni X."/>
            <person name="Shen Y."/>
        </authorList>
    </citation>
    <scope>NUCLEOTIDE SEQUENCE</scope>
    <source>
        <strain evidence="1">Bigg-433</strain>
    </source>
</reference>
<sequence>MEGANLLKRRILEEGAELWSCKPVQKRLCMEAALQSVECPMETSCVVTVTGQHEQVRAVHLRPPTLCCPRCLGGEPGHINHIMGL</sequence>
<evidence type="ECO:0000313" key="2">
    <source>
        <dbReference type="Proteomes" id="UP000646548"/>
    </source>
</evidence>
<dbReference type="EMBL" id="WKFB01000131">
    <property type="protein sequence ID" value="KAF6734594.1"/>
    <property type="molecule type" value="Genomic_DNA"/>
</dbReference>
<dbReference type="Proteomes" id="UP000646548">
    <property type="component" value="Unassembled WGS sequence"/>
</dbReference>